<evidence type="ECO:0000259" key="2">
    <source>
        <dbReference type="Pfam" id="PF09917"/>
    </source>
</evidence>
<evidence type="ECO:0000256" key="1">
    <source>
        <dbReference type="SAM" id="SignalP"/>
    </source>
</evidence>
<proteinExistence type="predicted"/>
<dbReference type="EMBL" id="BMZE01000003">
    <property type="protein sequence ID" value="GHA29407.1"/>
    <property type="molecule type" value="Genomic_DNA"/>
</dbReference>
<keyword evidence="4" id="KW-1185">Reference proteome</keyword>
<dbReference type="Pfam" id="PF09917">
    <property type="entry name" value="DUF2147"/>
    <property type="match status" value="1"/>
</dbReference>
<reference evidence="3" key="2">
    <citation type="submission" date="2020-09" db="EMBL/GenBank/DDBJ databases">
        <authorList>
            <person name="Sun Q."/>
            <person name="Kim S."/>
        </authorList>
    </citation>
    <scope>NUCLEOTIDE SEQUENCE</scope>
    <source>
        <strain evidence="3">KCTC 32437</strain>
    </source>
</reference>
<feature type="signal peptide" evidence="1">
    <location>
        <begin position="1"/>
        <end position="23"/>
    </location>
</feature>
<gene>
    <name evidence="3" type="ORF">GCM10007989_26240</name>
</gene>
<comment type="caution">
    <text evidence="3">The sequence shown here is derived from an EMBL/GenBank/DDBJ whole genome shotgun (WGS) entry which is preliminary data.</text>
</comment>
<dbReference type="PANTHER" id="PTHR36919:SF2">
    <property type="entry name" value="BLL6627 PROTEIN"/>
    <property type="match status" value="1"/>
</dbReference>
<dbReference type="Proteomes" id="UP000646579">
    <property type="component" value="Unassembled WGS sequence"/>
</dbReference>
<keyword evidence="1" id="KW-0732">Signal</keyword>
<feature type="chain" id="PRO_5037024703" description="DUF2147 domain-containing protein" evidence="1">
    <location>
        <begin position="24"/>
        <end position="130"/>
    </location>
</feature>
<evidence type="ECO:0000313" key="4">
    <source>
        <dbReference type="Proteomes" id="UP000646579"/>
    </source>
</evidence>
<dbReference type="PANTHER" id="PTHR36919">
    <property type="entry name" value="BLR1215 PROTEIN"/>
    <property type="match status" value="1"/>
</dbReference>
<dbReference type="AlphaFoldDB" id="A0A918S8L7"/>
<reference evidence="3" key="1">
    <citation type="journal article" date="2014" name="Int. J. Syst. Evol. Microbiol.">
        <title>Complete genome sequence of Corynebacterium casei LMG S-19264T (=DSM 44701T), isolated from a smear-ripened cheese.</title>
        <authorList>
            <consortium name="US DOE Joint Genome Institute (JGI-PGF)"/>
            <person name="Walter F."/>
            <person name="Albersmeier A."/>
            <person name="Kalinowski J."/>
            <person name="Ruckert C."/>
        </authorList>
    </citation>
    <scope>NUCLEOTIDE SEQUENCE</scope>
    <source>
        <strain evidence="3">KCTC 32437</strain>
    </source>
</reference>
<organism evidence="3 4">
    <name type="scientific">Devosia pacifica</name>
    <dbReference type="NCBI Taxonomy" id="1335967"/>
    <lineage>
        <taxon>Bacteria</taxon>
        <taxon>Pseudomonadati</taxon>
        <taxon>Pseudomonadota</taxon>
        <taxon>Alphaproteobacteria</taxon>
        <taxon>Hyphomicrobiales</taxon>
        <taxon>Devosiaceae</taxon>
        <taxon>Devosia</taxon>
    </lineage>
</organism>
<protein>
    <recommendedName>
        <fullName evidence="2">DUF2147 domain-containing protein</fullName>
    </recommendedName>
</protein>
<name>A0A918S8L7_9HYPH</name>
<dbReference type="RefSeq" id="WP_189426196.1">
    <property type="nucleotide sequence ID" value="NZ_BMZE01000003.1"/>
</dbReference>
<evidence type="ECO:0000313" key="3">
    <source>
        <dbReference type="EMBL" id="GHA29407.1"/>
    </source>
</evidence>
<accession>A0A918S8L7</accession>
<dbReference type="InterPro" id="IPR019223">
    <property type="entry name" value="DUF2147"/>
</dbReference>
<sequence>MKFSRLFASAGLAALALVPAAQAAPASPFGMWQTVEGDARFDVKACDGTADEICATLVWLRDDAHSPENLQLMNQLVVWDAKPTAANRWRGMVNYKGHVVKGSLTMLGVNSMKVTGCKFVLCETMEFERL</sequence>
<feature type="domain" description="DUF2147" evidence="2">
    <location>
        <begin position="30"/>
        <end position="129"/>
    </location>
</feature>